<gene>
    <name evidence="1" type="ORF">SAMN05192575_11187</name>
</gene>
<sequence length="76" mass="8403">MTEQRQHHPVVRYEFLIAERPSGAVLASFPELTSTPGPMGGTALFGEIEDAAHLHGVLGRFQTFGIDVIEMRRLPD</sequence>
<dbReference type="EMBL" id="FOKC01000011">
    <property type="protein sequence ID" value="SFB42373.1"/>
    <property type="molecule type" value="Genomic_DNA"/>
</dbReference>
<organism evidence="1 2">
    <name type="scientific">Nocardioides alpinus</name>
    <dbReference type="NCBI Taxonomy" id="748909"/>
    <lineage>
        <taxon>Bacteria</taxon>
        <taxon>Bacillati</taxon>
        <taxon>Actinomycetota</taxon>
        <taxon>Actinomycetes</taxon>
        <taxon>Propionibacteriales</taxon>
        <taxon>Nocardioidaceae</taxon>
        <taxon>Nocardioides</taxon>
    </lineage>
</organism>
<reference evidence="1" key="1">
    <citation type="submission" date="2016-10" db="EMBL/GenBank/DDBJ databases">
        <authorList>
            <person name="de Groot N.N."/>
        </authorList>
    </citation>
    <scope>NUCLEOTIDE SEQUENCE [LARGE SCALE GENOMIC DNA]</scope>
    <source>
        <strain evidence="1">CGMCC 1.10697</strain>
    </source>
</reference>
<dbReference type="RefSeq" id="WP_198554362.1">
    <property type="nucleotide sequence ID" value="NZ_FOKC01000011.1"/>
</dbReference>
<dbReference type="STRING" id="748909.SAMN05192575_11187"/>
<evidence type="ECO:0000313" key="1">
    <source>
        <dbReference type="EMBL" id="SFB42373.1"/>
    </source>
</evidence>
<protein>
    <submittedName>
        <fullName evidence="1">Uncharacterized protein</fullName>
    </submittedName>
</protein>
<evidence type="ECO:0000313" key="2">
    <source>
        <dbReference type="Proteomes" id="UP000199113"/>
    </source>
</evidence>
<dbReference type="Proteomes" id="UP000199113">
    <property type="component" value="Unassembled WGS sequence"/>
</dbReference>
<name>A0A1I1B1G5_9ACTN</name>
<accession>A0A1I1B1G5</accession>
<proteinExistence type="predicted"/>
<dbReference type="AlphaFoldDB" id="A0A1I1B1G5"/>